<reference evidence="2 3" key="1">
    <citation type="submission" date="2021-06" db="EMBL/GenBank/DDBJ databases">
        <authorList>
            <person name="Kallberg Y."/>
            <person name="Tangrot J."/>
            <person name="Rosling A."/>
        </authorList>
    </citation>
    <scope>NUCLEOTIDE SEQUENCE [LARGE SCALE GENOMIC DNA]</scope>
    <source>
        <strain evidence="2 3">120-4 pot B 10/14</strain>
    </source>
</reference>
<protein>
    <submittedName>
        <fullName evidence="2">2771_t:CDS:1</fullName>
    </submittedName>
</protein>
<keyword evidence="3" id="KW-1185">Reference proteome</keyword>
<comment type="caution">
    <text evidence="2">The sequence shown here is derived from an EMBL/GenBank/DDBJ whole genome shotgun (WGS) entry which is preliminary data.</text>
</comment>
<dbReference type="Proteomes" id="UP000789901">
    <property type="component" value="Unassembled WGS sequence"/>
</dbReference>
<accession>A0ABN7X2E2</accession>
<proteinExistence type="predicted"/>
<evidence type="ECO:0000256" key="1">
    <source>
        <dbReference type="SAM" id="MobiDB-lite"/>
    </source>
</evidence>
<organism evidence="2 3">
    <name type="scientific">Gigaspora margarita</name>
    <dbReference type="NCBI Taxonomy" id="4874"/>
    <lineage>
        <taxon>Eukaryota</taxon>
        <taxon>Fungi</taxon>
        <taxon>Fungi incertae sedis</taxon>
        <taxon>Mucoromycota</taxon>
        <taxon>Glomeromycotina</taxon>
        <taxon>Glomeromycetes</taxon>
        <taxon>Diversisporales</taxon>
        <taxon>Gigasporaceae</taxon>
        <taxon>Gigaspora</taxon>
    </lineage>
</organism>
<feature type="non-terminal residue" evidence="2">
    <location>
        <position position="1"/>
    </location>
</feature>
<evidence type="ECO:0000313" key="2">
    <source>
        <dbReference type="EMBL" id="CAG8846418.1"/>
    </source>
</evidence>
<sequence>TSEIKREDQEELLENSNEAENVPEDNDSIFSIASSSSSSDNDDDLKKKTDKND</sequence>
<evidence type="ECO:0000313" key="3">
    <source>
        <dbReference type="Proteomes" id="UP000789901"/>
    </source>
</evidence>
<dbReference type="EMBL" id="CAJVQB010083414">
    <property type="protein sequence ID" value="CAG8846418.1"/>
    <property type="molecule type" value="Genomic_DNA"/>
</dbReference>
<feature type="non-terminal residue" evidence="2">
    <location>
        <position position="53"/>
    </location>
</feature>
<feature type="compositionally biased region" description="Low complexity" evidence="1">
    <location>
        <begin position="28"/>
        <end position="39"/>
    </location>
</feature>
<name>A0ABN7X2E2_GIGMA</name>
<feature type="region of interest" description="Disordered" evidence="1">
    <location>
        <begin position="1"/>
        <end position="53"/>
    </location>
</feature>
<feature type="compositionally biased region" description="Basic and acidic residues" evidence="1">
    <location>
        <begin position="44"/>
        <end position="53"/>
    </location>
</feature>
<gene>
    <name evidence="2" type="ORF">GMARGA_LOCUS38152</name>
</gene>